<keyword evidence="3" id="KW-1185">Reference proteome</keyword>
<sequence>MKCMFLEKFFPASRIVTIEKKIHGIRQHSREILHEYWERFNNSNNQVGSTSFTQDYIPNQLEILLMTIAKHSSIAILRLYTNATSSVGRD</sequence>
<proteinExistence type="predicted"/>
<dbReference type="AlphaFoldDB" id="A0A371GLC2"/>
<organism evidence="2 3">
    <name type="scientific">Mucuna pruriens</name>
    <name type="common">Velvet bean</name>
    <name type="synonym">Dolichos pruriens</name>
    <dbReference type="NCBI Taxonomy" id="157652"/>
    <lineage>
        <taxon>Eukaryota</taxon>
        <taxon>Viridiplantae</taxon>
        <taxon>Streptophyta</taxon>
        <taxon>Embryophyta</taxon>
        <taxon>Tracheophyta</taxon>
        <taxon>Spermatophyta</taxon>
        <taxon>Magnoliopsida</taxon>
        <taxon>eudicotyledons</taxon>
        <taxon>Gunneridae</taxon>
        <taxon>Pentapetalae</taxon>
        <taxon>rosids</taxon>
        <taxon>fabids</taxon>
        <taxon>Fabales</taxon>
        <taxon>Fabaceae</taxon>
        <taxon>Papilionoideae</taxon>
        <taxon>50 kb inversion clade</taxon>
        <taxon>NPAAA clade</taxon>
        <taxon>indigoferoid/millettioid clade</taxon>
        <taxon>Phaseoleae</taxon>
        <taxon>Mucuna</taxon>
    </lineage>
</organism>
<dbReference type="EMBL" id="QJKJ01005145">
    <property type="protein sequence ID" value="RDX91358.1"/>
    <property type="molecule type" value="Genomic_DNA"/>
</dbReference>
<feature type="domain" description="Retrotransposon gag" evidence="1">
    <location>
        <begin position="2"/>
        <end position="56"/>
    </location>
</feature>
<gene>
    <name evidence="2" type="ORF">CR513_26683</name>
</gene>
<dbReference type="OrthoDB" id="1749511at2759"/>
<reference evidence="2" key="1">
    <citation type="submission" date="2018-05" db="EMBL/GenBank/DDBJ databases">
        <title>Draft genome of Mucuna pruriens seed.</title>
        <authorList>
            <person name="Nnadi N.E."/>
            <person name="Vos R."/>
            <person name="Hasami M.H."/>
            <person name="Devisetty U.K."/>
            <person name="Aguiy J.C."/>
        </authorList>
    </citation>
    <scope>NUCLEOTIDE SEQUENCE [LARGE SCALE GENOMIC DNA]</scope>
    <source>
        <strain evidence="2">JCA_2017</strain>
    </source>
</reference>
<comment type="caution">
    <text evidence="2">The sequence shown here is derived from an EMBL/GenBank/DDBJ whole genome shotgun (WGS) entry which is preliminary data.</text>
</comment>
<dbReference type="Proteomes" id="UP000257109">
    <property type="component" value="Unassembled WGS sequence"/>
</dbReference>
<evidence type="ECO:0000259" key="1">
    <source>
        <dbReference type="Pfam" id="PF03732"/>
    </source>
</evidence>
<feature type="non-terminal residue" evidence="2">
    <location>
        <position position="1"/>
    </location>
</feature>
<name>A0A371GLC2_MUCPR</name>
<evidence type="ECO:0000313" key="2">
    <source>
        <dbReference type="EMBL" id="RDX91358.1"/>
    </source>
</evidence>
<dbReference type="Pfam" id="PF03732">
    <property type="entry name" value="Retrotrans_gag"/>
    <property type="match status" value="1"/>
</dbReference>
<accession>A0A371GLC2</accession>
<dbReference type="InterPro" id="IPR005162">
    <property type="entry name" value="Retrotrans_gag_dom"/>
</dbReference>
<evidence type="ECO:0000313" key="3">
    <source>
        <dbReference type="Proteomes" id="UP000257109"/>
    </source>
</evidence>
<protein>
    <recommendedName>
        <fullName evidence="1">Retrotransposon gag domain-containing protein</fullName>
    </recommendedName>
</protein>